<dbReference type="SUPFAM" id="SSF46955">
    <property type="entry name" value="Putative DNA-binding domain"/>
    <property type="match status" value="1"/>
</dbReference>
<dbReference type="EMBL" id="VXLC01000011">
    <property type="protein sequence ID" value="KAA8886668.1"/>
    <property type="molecule type" value="Genomic_DNA"/>
</dbReference>
<evidence type="ECO:0000313" key="3">
    <source>
        <dbReference type="EMBL" id="KAA8886668.1"/>
    </source>
</evidence>
<accession>A0A5N0EBB0</accession>
<dbReference type="InterPro" id="IPR009061">
    <property type="entry name" value="DNA-bd_dom_put_sf"/>
</dbReference>
<keyword evidence="1" id="KW-0238">DNA-binding</keyword>
<dbReference type="InterPro" id="IPR047057">
    <property type="entry name" value="MerR_fam"/>
</dbReference>
<dbReference type="GO" id="GO:0003677">
    <property type="term" value="F:DNA binding"/>
    <property type="evidence" value="ECO:0007669"/>
    <property type="project" value="UniProtKB-KW"/>
</dbReference>
<comment type="caution">
    <text evidence="3">The sequence shown here is derived from an EMBL/GenBank/DDBJ whole genome shotgun (WGS) entry which is preliminary data.</text>
</comment>
<gene>
    <name evidence="3" type="ORF">F3087_23130</name>
</gene>
<dbReference type="SMART" id="SM00422">
    <property type="entry name" value="HTH_MERR"/>
    <property type="match status" value="1"/>
</dbReference>
<dbReference type="PRINTS" id="PR00040">
    <property type="entry name" value="HTHMERR"/>
</dbReference>
<dbReference type="OrthoDB" id="3830374at2"/>
<organism evidence="3 4">
    <name type="scientific">Nocardia colli</name>
    <dbReference type="NCBI Taxonomy" id="2545717"/>
    <lineage>
        <taxon>Bacteria</taxon>
        <taxon>Bacillati</taxon>
        <taxon>Actinomycetota</taxon>
        <taxon>Actinomycetes</taxon>
        <taxon>Mycobacteriales</taxon>
        <taxon>Nocardiaceae</taxon>
        <taxon>Nocardia</taxon>
    </lineage>
</organism>
<proteinExistence type="predicted"/>
<protein>
    <submittedName>
        <fullName evidence="3">MerR family transcriptional regulator</fullName>
    </submittedName>
</protein>
<dbReference type="InterPro" id="IPR000551">
    <property type="entry name" value="MerR-type_HTH_dom"/>
</dbReference>
<sequence length="260" mass="28237">MAAGTEFTIDELAREAGTTVRSLRVYHERGVLPPPQVKGRTGFYGSDHLNRVRTIGRLLDRGIKLNGIRELLEAWDRGDDLGDILGVPEPEALDHAGAAAEFDAPSDSGAGAAVSEMVVAATELADRYRDVPHGLARVVATGMYEPLDAATYVVADQQLVRIAEQLAASGAAPAQILDEVERLRGDCDRIARRFVDVFERTAWQSFRQSGRTQADRAELADRVLAARVVPGQAAAELVNRFVAHYLNRDIAELAEELPGL</sequence>
<dbReference type="GO" id="GO:0003700">
    <property type="term" value="F:DNA-binding transcription factor activity"/>
    <property type="evidence" value="ECO:0007669"/>
    <property type="project" value="InterPro"/>
</dbReference>
<dbReference type="PROSITE" id="PS50937">
    <property type="entry name" value="HTH_MERR_2"/>
    <property type="match status" value="1"/>
</dbReference>
<name>A0A5N0EBB0_9NOCA</name>
<reference evidence="3 4" key="1">
    <citation type="submission" date="2019-09" db="EMBL/GenBank/DDBJ databases">
        <authorList>
            <person name="Wang X."/>
        </authorList>
    </citation>
    <scope>NUCLEOTIDE SEQUENCE [LARGE SCALE GENOMIC DNA]</scope>
    <source>
        <strain evidence="3 4">CICC 11023</strain>
    </source>
</reference>
<dbReference type="Pfam" id="PF13411">
    <property type="entry name" value="MerR_1"/>
    <property type="match status" value="1"/>
</dbReference>
<dbReference type="PANTHER" id="PTHR30204">
    <property type="entry name" value="REDOX-CYCLING DRUG-SENSING TRANSCRIPTIONAL ACTIVATOR SOXR"/>
    <property type="match status" value="1"/>
</dbReference>
<feature type="domain" description="HTH merR-type" evidence="2">
    <location>
        <begin position="6"/>
        <end position="74"/>
    </location>
</feature>
<evidence type="ECO:0000313" key="4">
    <source>
        <dbReference type="Proteomes" id="UP000323876"/>
    </source>
</evidence>
<dbReference type="RefSeq" id="WP_150404123.1">
    <property type="nucleotide sequence ID" value="NZ_VXLC01000011.1"/>
</dbReference>
<keyword evidence="4" id="KW-1185">Reference proteome</keyword>
<dbReference type="PANTHER" id="PTHR30204:SF93">
    <property type="entry name" value="HTH MERR-TYPE DOMAIN-CONTAINING PROTEIN"/>
    <property type="match status" value="1"/>
</dbReference>
<dbReference type="Gene3D" id="1.10.1660.10">
    <property type="match status" value="1"/>
</dbReference>
<evidence type="ECO:0000256" key="1">
    <source>
        <dbReference type="ARBA" id="ARBA00023125"/>
    </source>
</evidence>
<dbReference type="Proteomes" id="UP000323876">
    <property type="component" value="Unassembled WGS sequence"/>
</dbReference>
<evidence type="ECO:0000259" key="2">
    <source>
        <dbReference type="PROSITE" id="PS50937"/>
    </source>
</evidence>
<dbReference type="AlphaFoldDB" id="A0A5N0EBB0"/>